<dbReference type="SUPFAM" id="SSF50156">
    <property type="entry name" value="PDZ domain-like"/>
    <property type="match status" value="1"/>
</dbReference>
<dbReference type="PROSITE" id="PS51257">
    <property type="entry name" value="PROKAR_LIPOPROTEIN"/>
    <property type="match status" value="1"/>
</dbReference>
<gene>
    <name evidence="3" type="ORF">RQM65_12330</name>
</gene>
<proteinExistence type="predicted"/>
<feature type="domain" description="Peptidase M61 catalytic" evidence="1">
    <location>
        <begin position="313"/>
        <end position="420"/>
    </location>
</feature>
<dbReference type="RefSeq" id="WP_314015394.1">
    <property type="nucleotide sequence ID" value="NZ_JAVTTP010000001.1"/>
</dbReference>
<dbReference type="Gene3D" id="2.60.40.3650">
    <property type="match status" value="1"/>
</dbReference>
<dbReference type="InterPro" id="IPR007963">
    <property type="entry name" value="Peptidase_M61_catalytic"/>
</dbReference>
<evidence type="ECO:0000313" key="4">
    <source>
        <dbReference type="Proteomes" id="UP001250656"/>
    </source>
</evidence>
<protein>
    <submittedName>
        <fullName evidence="3">Peptidase M61</fullName>
    </submittedName>
</protein>
<evidence type="ECO:0000259" key="2">
    <source>
        <dbReference type="Pfam" id="PF17899"/>
    </source>
</evidence>
<keyword evidence="4" id="KW-1185">Reference proteome</keyword>
<evidence type="ECO:0000313" key="3">
    <source>
        <dbReference type="EMBL" id="MDT7829455.1"/>
    </source>
</evidence>
<dbReference type="SUPFAM" id="SSF55486">
    <property type="entry name" value="Metalloproteases ('zincins'), catalytic domain"/>
    <property type="match status" value="1"/>
</dbReference>
<sequence length="642" mass="72444">MNSFKNLVLLTLTAIAFYSCGSTRGLVTADKTPIRTSLDLKNVIDDKVMVSIDPGSFSTDEVTFHIPKTVPGTYSTDNYGQYIEDLKALDYGGKELEVTKSDENTWLISNAKKLDKLTYYVNDTYDMESKTENAVFSPAGTNILKDENFMLNLHGFIGYFNGFKEVPYEIKISVPENLKPTTTLPMAGPTDTYPEMDVFTASRYFEVIDNPILYAEPNTESFHLDDIKVTLSVYSPNDVYKASDLKDKMERMMSAQKAFLGDINSTKKYDILLYLSKWDSTDAGGFGALEHHTSTTVVLPEAMPKDRLEQAMIDVVSHEFFHTVTPLNIHSKEVHDFDFNDPKMSRHLWMYEGTTEYFANLFQVQQGLIDEAEFYQRMMDKITNAKAYDDAMSFTTMSRNILEKPYEKNYANVYEKGALINMALDIELRELSNGENGVLWLMKELSKKYGQDRPFEDDELIDEIVAMTYPEIRGFFDAHVIGNTPIDYDTYLAKVGLKMERSEKQTGYFLDGQEPFIDIDPTKNNAVFVRKGIPLNSFFTDLGAKGGDVIESINGVPITLESMRPIIGESFSWSPDSKISMTVRRGDEAVKLEGEVGTPMLEVGTIVPVENVSPNQALLREAWLKSQAISILVPGKGNESDR</sequence>
<comment type="caution">
    <text evidence="3">The sequence shown here is derived from an EMBL/GenBank/DDBJ whole genome shotgun (WGS) entry which is preliminary data.</text>
</comment>
<dbReference type="Gene3D" id="1.10.390.10">
    <property type="entry name" value="Neutral Protease Domain 2"/>
    <property type="match status" value="1"/>
</dbReference>
<accession>A0ABU3L708</accession>
<organism evidence="3 4">
    <name type="scientific">Pricia mediterranea</name>
    <dbReference type="NCBI Taxonomy" id="3076079"/>
    <lineage>
        <taxon>Bacteria</taxon>
        <taxon>Pseudomonadati</taxon>
        <taxon>Bacteroidota</taxon>
        <taxon>Flavobacteriia</taxon>
        <taxon>Flavobacteriales</taxon>
        <taxon>Flavobacteriaceae</taxon>
        <taxon>Pricia</taxon>
    </lineage>
</organism>
<dbReference type="InterPro" id="IPR040756">
    <property type="entry name" value="Peptidase_M61_N"/>
</dbReference>
<dbReference type="InterPro" id="IPR027268">
    <property type="entry name" value="Peptidase_M4/M1_CTD_sf"/>
</dbReference>
<evidence type="ECO:0000259" key="1">
    <source>
        <dbReference type="Pfam" id="PF05299"/>
    </source>
</evidence>
<feature type="domain" description="Peptidase M61 N-terminal" evidence="2">
    <location>
        <begin position="37"/>
        <end position="215"/>
    </location>
</feature>
<dbReference type="Pfam" id="PF05299">
    <property type="entry name" value="Peptidase_M61"/>
    <property type="match status" value="1"/>
</dbReference>
<dbReference type="Proteomes" id="UP001250656">
    <property type="component" value="Unassembled WGS sequence"/>
</dbReference>
<dbReference type="InterPro" id="IPR036034">
    <property type="entry name" value="PDZ_sf"/>
</dbReference>
<reference evidence="3 4" key="1">
    <citation type="submission" date="2023-09" db="EMBL/GenBank/DDBJ databases">
        <title>Novel taxa isolated from Blanes Bay.</title>
        <authorList>
            <person name="Rey-Velasco X."/>
            <person name="Lucena T."/>
        </authorList>
    </citation>
    <scope>NUCLEOTIDE SEQUENCE [LARGE SCALE GENOMIC DNA]</scope>
    <source>
        <strain evidence="3 4">S334</strain>
    </source>
</reference>
<dbReference type="Pfam" id="PF17899">
    <property type="entry name" value="Peptidase_M61_N"/>
    <property type="match status" value="1"/>
</dbReference>
<name>A0ABU3L708_9FLAO</name>
<dbReference type="EMBL" id="JAVTTP010000001">
    <property type="protein sequence ID" value="MDT7829455.1"/>
    <property type="molecule type" value="Genomic_DNA"/>
</dbReference>